<dbReference type="Gene3D" id="2.30.110.10">
    <property type="entry name" value="Electron Transport, Fmn-binding Protein, Chain A"/>
    <property type="match status" value="1"/>
</dbReference>
<dbReference type="InterPro" id="IPR009875">
    <property type="entry name" value="PilZ_domain"/>
</dbReference>
<keyword evidence="2" id="KW-0547">Nucleotide-binding</keyword>
<evidence type="ECO:0000256" key="3">
    <source>
        <dbReference type="ARBA" id="ARBA00023143"/>
    </source>
</evidence>
<evidence type="ECO:0008006" key="8">
    <source>
        <dbReference type="Google" id="ProtNLM"/>
    </source>
</evidence>
<evidence type="ECO:0000313" key="6">
    <source>
        <dbReference type="EMBL" id="EGA65626.1"/>
    </source>
</evidence>
<sequence length="244" mass="27037">MNNSAVAHKEHTARSSNEKSVSILNSTDALAMIEHGGELTIGISTPVGTSFRCKTSFIGTHSNNIVLAELPKISEDDLEYFFQEGFWATIRAISPRGEGAVVHFRAQLQHVMTAPVPMVALSVPQTMQVTQLRKEPRFDVNLLARVEADSHRLECEIRDLSKGGCRFITAPLSRPFQVGEEIALHVQLNTPKGPRFEPLYGKVCNLQRSLHYARYGVAFTDSGKNNAKILLGHLKFNGTKLTLR</sequence>
<dbReference type="EMBL" id="AEVS01000065">
    <property type="protein sequence ID" value="EGA65626.1"/>
    <property type="molecule type" value="Genomic_DNA"/>
</dbReference>
<evidence type="ECO:0000313" key="7">
    <source>
        <dbReference type="Proteomes" id="UP000004371"/>
    </source>
</evidence>
<evidence type="ECO:0000259" key="4">
    <source>
        <dbReference type="Pfam" id="PF07238"/>
    </source>
</evidence>
<reference evidence="6 7" key="1">
    <citation type="journal article" date="2012" name="Int. J. Syst. Evol. Microbiol.">
        <title>Vibrio caribbeanicus sp. nov., isolated from the marine sponge Scleritoderma cyanea.</title>
        <authorList>
            <person name="Hoffmann M."/>
            <person name="Monday S.R."/>
            <person name="Allard M.W."/>
            <person name="Strain E.A."/>
            <person name="Whittaker P."/>
            <person name="Naum M."/>
            <person name="McCarthy P.J."/>
            <person name="Lopez J.V."/>
            <person name="Fischer M."/>
            <person name="Brown E.W."/>
        </authorList>
    </citation>
    <scope>NUCLEOTIDE SEQUENCE [LARGE SCALE GENOMIC DNA]</scope>
    <source>
        <strain evidence="6 7">LMG 20546</strain>
    </source>
</reference>
<dbReference type="Pfam" id="PF12945">
    <property type="entry name" value="PilZNR"/>
    <property type="match status" value="1"/>
</dbReference>
<dbReference type="InterPro" id="IPR012349">
    <property type="entry name" value="Split_barrel_FMN-bd"/>
</dbReference>
<dbReference type="GO" id="GO:0035438">
    <property type="term" value="F:cyclic-di-GMP binding"/>
    <property type="evidence" value="ECO:0007669"/>
    <property type="project" value="InterPro"/>
</dbReference>
<evidence type="ECO:0000256" key="1">
    <source>
        <dbReference type="ARBA" id="ARBA00022636"/>
    </source>
</evidence>
<dbReference type="OrthoDB" id="5586887at2"/>
<dbReference type="STRING" id="945543.VIBR0546_10419"/>
<keyword evidence="7" id="KW-1185">Reference proteome</keyword>
<feature type="domain" description="Type III secretion system flagellar brake protein YcgR PilZN" evidence="5">
    <location>
        <begin position="35"/>
        <end position="124"/>
    </location>
</feature>
<organism evidence="6 7">
    <name type="scientific">Vibrio brasiliensis LMG 20546</name>
    <dbReference type="NCBI Taxonomy" id="945543"/>
    <lineage>
        <taxon>Bacteria</taxon>
        <taxon>Pseudomonadati</taxon>
        <taxon>Pseudomonadota</taxon>
        <taxon>Gammaproteobacteria</taxon>
        <taxon>Vibrionales</taxon>
        <taxon>Vibrionaceae</taxon>
        <taxon>Vibrio</taxon>
        <taxon>Vibrio oreintalis group</taxon>
    </lineage>
</organism>
<keyword evidence="3" id="KW-0975">Bacterial flagellum</keyword>
<dbReference type="eggNOG" id="ENOG5033HT2">
    <property type="taxonomic scope" value="Bacteria"/>
</dbReference>
<accession>E8LUJ7</accession>
<dbReference type="RefSeq" id="WP_006879507.1">
    <property type="nucleotide sequence ID" value="NZ_AEVS01000065.1"/>
</dbReference>
<name>E8LUJ7_9VIBR</name>
<keyword evidence="1" id="KW-0973">c-di-GMP</keyword>
<dbReference type="Gene3D" id="2.40.10.220">
    <property type="entry name" value="predicted glycosyltransferase like domains"/>
    <property type="match status" value="1"/>
</dbReference>
<proteinExistence type="predicted"/>
<comment type="caution">
    <text evidence="6">The sequence shown here is derived from an EMBL/GenBank/DDBJ whole genome shotgun (WGS) entry which is preliminary data.</text>
</comment>
<dbReference type="SUPFAM" id="SSF141371">
    <property type="entry name" value="PilZ domain-like"/>
    <property type="match status" value="2"/>
</dbReference>
<evidence type="ECO:0000259" key="5">
    <source>
        <dbReference type="Pfam" id="PF12945"/>
    </source>
</evidence>
<gene>
    <name evidence="6" type="ORF">VIBR0546_10419</name>
</gene>
<dbReference type="AlphaFoldDB" id="E8LUJ7"/>
<feature type="domain" description="PilZ" evidence="4">
    <location>
        <begin position="131"/>
        <end position="230"/>
    </location>
</feature>
<dbReference type="Proteomes" id="UP000004371">
    <property type="component" value="Unassembled WGS sequence"/>
</dbReference>
<protein>
    <recommendedName>
        <fullName evidence="8">Cation tolerance protein CutA</fullName>
    </recommendedName>
</protein>
<dbReference type="Pfam" id="PF07238">
    <property type="entry name" value="PilZ"/>
    <property type="match status" value="1"/>
</dbReference>
<dbReference type="InterPro" id="IPR009926">
    <property type="entry name" value="T3SS_YcgR_PilZN"/>
</dbReference>
<evidence type="ECO:0000256" key="2">
    <source>
        <dbReference type="ARBA" id="ARBA00022741"/>
    </source>
</evidence>